<organism evidence="1 2">
    <name type="scientific">Dryococelus australis</name>
    <dbReference type="NCBI Taxonomy" id="614101"/>
    <lineage>
        <taxon>Eukaryota</taxon>
        <taxon>Metazoa</taxon>
        <taxon>Ecdysozoa</taxon>
        <taxon>Arthropoda</taxon>
        <taxon>Hexapoda</taxon>
        <taxon>Insecta</taxon>
        <taxon>Pterygota</taxon>
        <taxon>Neoptera</taxon>
        <taxon>Polyneoptera</taxon>
        <taxon>Phasmatodea</taxon>
        <taxon>Verophasmatodea</taxon>
        <taxon>Anareolatae</taxon>
        <taxon>Phasmatidae</taxon>
        <taxon>Eurycanthinae</taxon>
        <taxon>Dryococelus</taxon>
    </lineage>
</organism>
<evidence type="ECO:0000313" key="1">
    <source>
        <dbReference type="EMBL" id="KAJ8885630.1"/>
    </source>
</evidence>
<dbReference type="PANTHER" id="PTHR11439:SF467">
    <property type="entry name" value="INTEGRASE CATALYTIC DOMAIN-CONTAINING PROTEIN"/>
    <property type="match status" value="1"/>
</dbReference>
<gene>
    <name evidence="1" type="ORF">PR048_011828</name>
</gene>
<reference evidence="1 2" key="1">
    <citation type="submission" date="2023-02" db="EMBL/GenBank/DDBJ databases">
        <title>LHISI_Scaffold_Assembly.</title>
        <authorList>
            <person name="Stuart O.P."/>
            <person name="Cleave R."/>
            <person name="Magrath M.J.L."/>
            <person name="Mikheyev A.S."/>
        </authorList>
    </citation>
    <scope>NUCLEOTIDE SEQUENCE [LARGE SCALE GENOMIC DNA]</scope>
    <source>
        <strain evidence="1">Daus_M_001</strain>
        <tissue evidence="1">Leg muscle</tissue>
    </source>
</reference>
<name>A0ABQ9HMM0_9NEOP</name>
<evidence type="ECO:0000313" key="2">
    <source>
        <dbReference type="Proteomes" id="UP001159363"/>
    </source>
</evidence>
<evidence type="ECO:0008006" key="3">
    <source>
        <dbReference type="Google" id="ProtNLM"/>
    </source>
</evidence>
<comment type="caution">
    <text evidence="1">The sequence shown here is derived from an EMBL/GenBank/DDBJ whole genome shotgun (WGS) entry which is preliminary data.</text>
</comment>
<dbReference type="EMBL" id="JARBHB010000004">
    <property type="protein sequence ID" value="KAJ8885630.1"/>
    <property type="molecule type" value="Genomic_DNA"/>
</dbReference>
<dbReference type="CDD" id="cd09272">
    <property type="entry name" value="RNase_HI_RT_Ty1"/>
    <property type="match status" value="1"/>
</dbReference>
<sequence length="206" mass="23376">MENCKPVQTPLELQPNYDVTKECIVNAKSYRELVRILIYACLSTKPDICAAVNFYSQFQTNATEVQWVGLKRVLRYLKGTLDLGLRFKGISDVPLLGYADADFANRPDRKSVTGHLFEMYGDAVCWATKKQQKVALSTTEPEFVALASATVELLSLMQLFTDLGIELCKPITVFEDNQSCICAVDSWEQKRLKHIDIKYKFTKDLC</sequence>
<proteinExistence type="predicted"/>
<protein>
    <recommendedName>
        <fullName evidence="3">Copia protein</fullName>
    </recommendedName>
</protein>
<accession>A0ABQ9HMM0</accession>
<keyword evidence="2" id="KW-1185">Reference proteome</keyword>
<dbReference type="Proteomes" id="UP001159363">
    <property type="component" value="Chromosome X"/>
</dbReference>
<dbReference type="PANTHER" id="PTHR11439">
    <property type="entry name" value="GAG-POL-RELATED RETROTRANSPOSON"/>
    <property type="match status" value="1"/>
</dbReference>